<proteinExistence type="predicted"/>
<gene>
    <name evidence="1" type="ORF">C9I57_13375</name>
</gene>
<dbReference type="AlphaFoldDB" id="A0A2T3XUA7"/>
<evidence type="ECO:0000313" key="1">
    <source>
        <dbReference type="EMBL" id="PTB20094.1"/>
    </source>
</evidence>
<protein>
    <submittedName>
        <fullName evidence="1">Uncharacterized protein</fullName>
    </submittedName>
</protein>
<accession>A0A2T3XUA7</accession>
<name>A0A2T3XUA7_9BURK</name>
<dbReference type="RefSeq" id="WP_107151162.1">
    <property type="nucleotide sequence ID" value="NZ_PYUC01000006.1"/>
</dbReference>
<reference evidence="1 2" key="1">
    <citation type="submission" date="2018-03" db="EMBL/GenBank/DDBJ databases">
        <title>Whole genome analyses suggest that Burkholderia sensu lato contains two further novel genera in the rhizoxinica-symbiotica group Mycetohabitans gen. nov., and Trinickia gen. nov.: implications for the evolution of diazotrophy and nodulation in the Burkholderiaceae.</title>
        <authorList>
            <person name="Estrada De Los Santos P."/>
            <person name="Palmer M."/>
            <person name="Chavez-Ramirez B."/>
            <person name="Steenkamp E.T."/>
            <person name="Hirsch A.M."/>
            <person name="Manyaka P."/>
            <person name="Maluk M."/>
            <person name="Lafos M."/>
            <person name="Crook M."/>
            <person name="Gross E."/>
            <person name="Simon M.F."/>
            <person name="Bueno Dos Reis Junior F."/>
            <person name="Poole P.S."/>
            <person name="Venter S.N."/>
            <person name="James E.K."/>
        </authorList>
    </citation>
    <scope>NUCLEOTIDE SEQUENCE [LARGE SCALE GENOMIC DNA]</scope>
    <source>
        <strain evidence="1 2">JPY-366</strain>
    </source>
</reference>
<sequence>MNIKNLQEKHGNMSTLPGTYDAPQLVIDKELDDQGVSINISFGGGSVSAGNIIYVGVIQSADGSIEDLRDLDLRSGQSTFEVTQEMLSQAHYTIKTKAGAFSRAKGNGIKNGRAFIVWAILDMNFEVIGFSFKNPIYLSL</sequence>
<dbReference type="Proteomes" id="UP000240638">
    <property type="component" value="Unassembled WGS sequence"/>
</dbReference>
<comment type="caution">
    <text evidence="1">The sequence shown here is derived from an EMBL/GenBank/DDBJ whole genome shotgun (WGS) entry which is preliminary data.</text>
</comment>
<dbReference type="EMBL" id="PYUC01000006">
    <property type="protein sequence ID" value="PTB20094.1"/>
    <property type="molecule type" value="Genomic_DNA"/>
</dbReference>
<organism evidence="1 2">
    <name type="scientific">Trinickia symbiotica</name>
    <dbReference type="NCBI Taxonomy" id="863227"/>
    <lineage>
        <taxon>Bacteria</taxon>
        <taxon>Pseudomonadati</taxon>
        <taxon>Pseudomonadota</taxon>
        <taxon>Betaproteobacteria</taxon>
        <taxon>Burkholderiales</taxon>
        <taxon>Burkholderiaceae</taxon>
        <taxon>Trinickia</taxon>
    </lineage>
</organism>
<evidence type="ECO:0000313" key="2">
    <source>
        <dbReference type="Proteomes" id="UP000240638"/>
    </source>
</evidence>